<comment type="caution">
    <text evidence="1">The sequence shown here is derived from an EMBL/GenBank/DDBJ whole genome shotgun (WGS) entry which is preliminary data.</text>
</comment>
<protein>
    <recommendedName>
        <fullName evidence="3">Restriction endonuclease</fullName>
    </recommendedName>
</protein>
<gene>
    <name evidence="1" type="ORF">GGI59_004941</name>
</gene>
<accession>A0A7W9CX94</accession>
<dbReference type="AlphaFoldDB" id="A0A7W9CX94"/>
<reference evidence="1 2" key="1">
    <citation type="submission" date="2020-08" db="EMBL/GenBank/DDBJ databases">
        <title>Genomic Encyclopedia of Type Strains, Phase IV (KMG-V): Genome sequencing to study the core and pangenomes of soil and plant-associated prokaryotes.</title>
        <authorList>
            <person name="Whitman W."/>
        </authorList>
    </citation>
    <scope>NUCLEOTIDE SEQUENCE [LARGE SCALE GENOMIC DNA]</scope>
    <source>
        <strain evidence="1 2">SEMIA 4034</strain>
    </source>
</reference>
<name>A0A7W9CX94_9HYPH</name>
<keyword evidence="2" id="KW-1185">Reference proteome</keyword>
<evidence type="ECO:0000313" key="1">
    <source>
        <dbReference type="EMBL" id="MBB5563249.1"/>
    </source>
</evidence>
<dbReference type="EMBL" id="JACHBC010000011">
    <property type="protein sequence ID" value="MBB5563249.1"/>
    <property type="molecule type" value="Genomic_DNA"/>
</dbReference>
<evidence type="ECO:0008006" key="3">
    <source>
        <dbReference type="Google" id="ProtNLM"/>
    </source>
</evidence>
<organism evidence="1 2">
    <name type="scientific">Rhizobium lentis</name>
    <dbReference type="NCBI Taxonomy" id="1138194"/>
    <lineage>
        <taxon>Bacteria</taxon>
        <taxon>Pseudomonadati</taxon>
        <taxon>Pseudomonadota</taxon>
        <taxon>Alphaproteobacteria</taxon>
        <taxon>Hyphomicrobiales</taxon>
        <taxon>Rhizobiaceae</taxon>
        <taxon>Rhizobium/Agrobacterium group</taxon>
        <taxon>Rhizobium</taxon>
    </lineage>
</organism>
<dbReference type="Proteomes" id="UP000528824">
    <property type="component" value="Unassembled WGS sequence"/>
</dbReference>
<proteinExistence type="predicted"/>
<sequence length="201" mass="22652">MGFGVFIHRSDSIYDDSPAEQYQFPTQYLGRVQACLGDWIIYYEPRKVAVTRGYFAVAKVAKVIPDPKASGMYLALIEPGSYLDFVNAVPFSGPDGVIERGVLNEERRISGRAQAAVRPISTADFNRIVLIGLDEHEPELPRLDEPGAAPRADGFEDRAQALFTFDHDRDRVMQLSSRIVRNRLFRRLVLQAYDKRCAITA</sequence>
<evidence type="ECO:0000313" key="2">
    <source>
        <dbReference type="Proteomes" id="UP000528824"/>
    </source>
</evidence>